<proteinExistence type="predicted"/>
<feature type="compositionally biased region" description="Acidic residues" evidence="1">
    <location>
        <begin position="283"/>
        <end position="293"/>
    </location>
</feature>
<feature type="compositionally biased region" description="Basic and acidic residues" evidence="1">
    <location>
        <begin position="416"/>
        <end position="425"/>
    </location>
</feature>
<feature type="compositionally biased region" description="Polar residues" evidence="1">
    <location>
        <begin position="273"/>
        <end position="282"/>
    </location>
</feature>
<feature type="region of interest" description="Disordered" evidence="1">
    <location>
        <begin position="416"/>
        <end position="442"/>
    </location>
</feature>
<feature type="compositionally biased region" description="Polar residues" evidence="1">
    <location>
        <begin position="426"/>
        <end position="440"/>
    </location>
</feature>
<name>A0A4Q9MBL9_9APHY</name>
<evidence type="ECO:0000313" key="2">
    <source>
        <dbReference type="EMBL" id="TBU23352.1"/>
    </source>
</evidence>
<dbReference type="AlphaFoldDB" id="A0A4Q9MBL9"/>
<feature type="compositionally biased region" description="Polar residues" evidence="1">
    <location>
        <begin position="294"/>
        <end position="311"/>
    </location>
</feature>
<accession>A0A4Q9MBL9</accession>
<reference evidence="2" key="1">
    <citation type="submission" date="2019-01" db="EMBL/GenBank/DDBJ databases">
        <title>Draft genome sequences of three monokaryotic isolates of the white-rot basidiomycete fungus Dichomitus squalens.</title>
        <authorList>
            <consortium name="DOE Joint Genome Institute"/>
            <person name="Lopez S.C."/>
            <person name="Andreopoulos B."/>
            <person name="Pangilinan J."/>
            <person name="Lipzen A."/>
            <person name="Riley R."/>
            <person name="Ahrendt S."/>
            <person name="Ng V."/>
            <person name="Barry K."/>
            <person name="Daum C."/>
            <person name="Grigoriev I.V."/>
            <person name="Hilden K.S."/>
            <person name="Makela M.R."/>
            <person name="de Vries R.P."/>
        </authorList>
    </citation>
    <scope>NUCLEOTIDE SEQUENCE [LARGE SCALE GENOMIC DNA]</scope>
    <source>
        <strain evidence="2">OM18370.1</strain>
    </source>
</reference>
<gene>
    <name evidence="2" type="ORF">BD311DRAFT_781741</name>
</gene>
<feature type="compositionally biased region" description="Basic and acidic residues" evidence="1">
    <location>
        <begin position="623"/>
        <end position="636"/>
    </location>
</feature>
<feature type="region of interest" description="Disordered" evidence="1">
    <location>
        <begin position="273"/>
        <end position="340"/>
    </location>
</feature>
<evidence type="ECO:0000256" key="1">
    <source>
        <dbReference type="SAM" id="MobiDB-lite"/>
    </source>
</evidence>
<protein>
    <submittedName>
        <fullName evidence="2">Uncharacterized protein</fullName>
    </submittedName>
</protein>
<organism evidence="2">
    <name type="scientific">Dichomitus squalens</name>
    <dbReference type="NCBI Taxonomy" id="114155"/>
    <lineage>
        <taxon>Eukaryota</taxon>
        <taxon>Fungi</taxon>
        <taxon>Dikarya</taxon>
        <taxon>Basidiomycota</taxon>
        <taxon>Agaricomycotina</taxon>
        <taxon>Agaricomycetes</taxon>
        <taxon>Polyporales</taxon>
        <taxon>Polyporaceae</taxon>
        <taxon>Dichomitus</taxon>
    </lineage>
</organism>
<dbReference type="EMBL" id="ML143507">
    <property type="protein sequence ID" value="TBU23352.1"/>
    <property type="molecule type" value="Genomic_DNA"/>
</dbReference>
<feature type="compositionally biased region" description="Low complexity" evidence="1">
    <location>
        <begin position="328"/>
        <end position="338"/>
    </location>
</feature>
<sequence>MTSVSTITQGRTCHLTQISSSSCVKGLGDSSCRLRDAFLRFSPGRSYYLMVTHFFSPVKGSIAAVSVRLMNFRQGRYYSGLANDYCGNRTLGKMLAIVGEIGATHLSFLVATEAQDLSALRVNVLRFISRETKFSMTRVTHAEAHYRYAWTTTLGGSPLLRSPYHSPISQSSWNRSHMQRSGVLHRSGNVRRCYIPFPEPHIQHVGYALLNSRQFNRGIVVVDDVSGPNIFHLAHRRAVAETWNVPQVEDRALNTIQIGVSTEMEGRKWDFKTSSLSRSGTDQELDQEFEFDSTSDGKSSRGSTATNSSFPNAGFPDGSGSGIRREANTSSNSIASNARQQRPGGLLAGIAEPLQAAVLAGYGVDEPLGRCATRTAHELIAAQDKKVADCLNALYNEMRAGSTRVDFLRQKMEALERGASDRDRQVSQGVNAQGNEQNNVSESSFKKKMEEFEQHVNKETRNLQILFGSYVDTESRRFDTFVRQTMKEIKKDMEKRIEHGLNRLGEDILKRTAATQAHADRRVASRIDIVEGRWEYLERRIGNLERWKNADKSQALEEAMRGMMEKVVQLEDRFVGDISGLGRATYGLEGRLKKCEEQIALLEDAQKAQSRAVDDDGQSDSEGSTKPEKTQPEETPRTGIVQMTEVMISYEERLRAVDERTNSRIDNLDSELGLCVGRLQRRIVTLERLVARVENGTRNGLSIPFVQVPALDARSSWYMLSGGTGTNTSRTAVLVQSVTRRSRLARAASLALLYVVERDRLVGRLRLLVLDPCVPY</sequence>
<feature type="region of interest" description="Disordered" evidence="1">
    <location>
        <begin position="606"/>
        <end position="642"/>
    </location>
</feature>
<dbReference type="Proteomes" id="UP000292957">
    <property type="component" value="Unassembled WGS sequence"/>
</dbReference>